<evidence type="ECO:0000256" key="5">
    <source>
        <dbReference type="ARBA" id="ARBA00022842"/>
    </source>
</evidence>
<evidence type="ECO:0000256" key="3">
    <source>
        <dbReference type="ARBA" id="ARBA00022723"/>
    </source>
</evidence>
<dbReference type="PRINTS" id="PR00476">
    <property type="entry name" value="PHFRCTKINASE"/>
</dbReference>
<organism evidence="8 9">
    <name type="scientific">Defluviitalea saccharophila</name>
    <dbReference type="NCBI Taxonomy" id="879970"/>
    <lineage>
        <taxon>Bacteria</taxon>
        <taxon>Bacillati</taxon>
        <taxon>Bacillota</taxon>
        <taxon>Clostridia</taxon>
        <taxon>Lachnospirales</taxon>
        <taxon>Defluviitaleaceae</taxon>
        <taxon>Defluviitalea</taxon>
    </lineage>
</organism>
<dbReference type="InterPro" id="IPR050929">
    <property type="entry name" value="PFKA"/>
</dbReference>
<dbReference type="NCBIfam" id="NF010675">
    <property type="entry name" value="PRK14072.1"/>
    <property type="match status" value="1"/>
</dbReference>
<comment type="catalytic activity">
    <reaction evidence="6">
        <text>beta-D-fructose 6-phosphate + diphosphate = beta-D-fructose 1,6-bisphosphate + phosphate + H(+)</text>
        <dbReference type="Rhea" id="RHEA:13613"/>
        <dbReference type="ChEBI" id="CHEBI:15378"/>
        <dbReference type="ChEBI" id="CHEBI:32966"/>
        <dbReference type="ChEBI" id="CHEBI:33019"/>
        <dbReference type="ChEBI" id="CHEBI:43474"/>
        <dbReference type="ChEBI" id="CHEBI:57634"/>
        <dbReference type="EC" id="2.7.1.90"/>
    </reaction>
</comment>
<evidence type="ECO:0000256" key="6">
    <source>
        <dbReference type="HAMAP-Rule" id="MF_01978"/>
    </source>
</evidence>
<keyword evidence="4 6" id="KW-0418">Kinase</keyword>
<keyword evidence="2 6" id="KW-0808">Transferase</keyword>
<feature type="domain" description="Phosphofructokinase" evidence="7">
    <location>
        <begin position="6"/>
        <end position="293"/>
    </location>
</feature>
<dbReference type="InterPro" id="IPR000023">
    <property type="entry name" value="Phosphofructokinase_dom"/>
</dbReference>
<feature type="active site" description="Proton acceptor" evidence="6">
    <location>
        <position position="141"/>
    </location>
</feature>
<feature type="site" description="Important for catalytic activity and substrate specificity; stabilizes the transition state when the phosphoryl donor is PPi; prevents ATP from binding by mimicking the alpha-phosphate group of ATP" evidence="6">
    <location>
        <position position="112"/>
    </location>
</feature>
<feature type="binding site" evidence="6">
    <location>
        <position position="111"/>
    </location>
    <ligand>
        <name>Mg(2+)</name>
        <dbReference type="ChEBI" id="CHEBI:18420"/>
        <note>catalytic</note>
    </ligand>
</feature>
<dbReference type="SUPFAM" id="SSF53784">
    <property type="entry name" value="Phosphofructokinase"/>
    <property type="match status" value="1"/>
</dbReference>
<feature type="binding site" evidence="6">
    <location>
        <position position="237"/>
    </location>
    <ligand>
        <name>substrate</name>
    </ligand>
</feature>
<keyword evidence="6" id="KW-0963">Cytoplasm</keyword>
<proteinExistence type="inferred from homology"/>
<accession>A0ABZ2Y116</accession>
<comment type="cofactor">
    <cofactor evidence="1 6">
        <name>Mg(2+)</name>
        <dbReference type="ChEBI" id="CHEBI:18420"/>
    </cofactor>
</comment>
<dbReference type="Proteomes" id="UP001486565">
    <property type="component" value="Chromosome"/>
</dbReference>
<keyword evidence="5 6" id="KW-0460">Magnesium</keyword>
<dbReference type="PIRSF" id="PIRSF036483">
    <property type="entry name" value="PFK_XF0274"/>
    <property type="match status" value="1"/>
</dbReference>
<comment type="activity regulation">
    <text evidence="6">Non-allosteric.</text>
</comment>
<comment type="function">
    <text evidence="6">Catalyzes the phosphorylation of D-fructose 6-phosphate, the first committing step of glycolysis. Uses inorganic phosphate (PPi) as phosphoryl donor instead of ATP like common ATP-dependent phosphofructokinases (ATP-PFKs), which renders the reaction reversible, and can thus function both in glycolysis and gluconeogenesis. Consistently, PPi-PFK can replace the enzymes of both the forward (ATP-PFK) and reverse (fructose-bisphosphatase (FBPase)) reactions.</text>
</comment>
<dbReference type="EC" id="2.7.1.90" evidence="6"/>
<evidence type="ECO:0000313" key="8">
    <source>
        <dbReference type="EMBL" id="WZL68977.1"/>
    </source>
</evidence>
<dbReference type="EMBL" id="CP121687">
    <property type="protein sequence ID" value="WZL68977.1"/>
    <property type="molecule type" value="Genomic_DNA"/>
</dbReference>
<dbReference type="Gene3D" id="3.40.50.450">
    <property type="match status" value="1"/>
</dbReference>
<comment type="caution">
    <text evidence="6">Lacks conserved residue(s) required for the propagation of feature annotation.</text>
</comment>
<gene>
    <name evidence="6" type="primary">pfp</name>
    <name evidence="8" type="ORF">QBE51_09120</name>
</gene>
<feature type="site" description="Important for catalytic activity; stabilizes the transition state when the phosphoryl donor is PPi" evidence="6">
    <location>
        <position position="138"/>
    </location>
</feature>
<feature type="binding site" evidence="6">
    <location>
        <begin position="139"/>
        <end position="141"/>
    </location>
    <ligand>
        <name>substrate</name>
    </ligand>
</feature>
<dbReference type="InterPro" id="IPR022953">
    <property type="entry name" value="ATP_PFK"/>
</dbReference>
<comment type="subunit">
    <text evidence="6">Homodimer.</text>
</comment>
<evidence type="ECO:0000259" key="7">
    <source>
        <dbReference type="Pfam" id="PF00365"/>
    </source>
</evidence>
<keyword evidence="6" id="KW-0324">Glycolysis</keyword>
<dbReference type="InterPro" id="IPR035966">
    <property type="entry name" value="PKF_sf"/>
</dbReference>
<reference evidence="8 9" key="1">
    <citation type="submission" date="2023-03" db="EMBL/GenBank/DDBJ databases">
        <title>Novel Species.</title>
        <authorList>
            <person name="Ma S."/>
        </authorList>
    </citation>
    <scope>NUCLEOTIDE SEQUENCE [LARGE SCALE GENOMIC DNA]</scope>
    <source>
        <strain evidence="8 9">LIND6LT2</strain>
    </source>
</reference>
<feature type="binding site" evidence="6">
    <location>
        <begin position="185"/>
        <end position="187"/>
    </location>
    <ligand>
        <name>substrate</name>
    </ligand>
</feature>
<feature type="binding site" evidence="6">
    <location>
        <position position="13"/>
    </location>
    <ligand>
        <name>diphosphate</name>
        <dbReference type="ChEBI" id="CHEBI:33019"/>
    </ligand>
</feature>
<sequence length="410" mass="45737">MISGNCIIAQSGGPTTAINSSACGAIFEALNQKPIEKVFGARNGIEGILNEELFDFDEEDVEELKLLKTTPSSALGSCRYRLKQDDSSDYERIFEVFNKYNIRYFFYIGGNDSMDTVKKIHEYAQKINYDIRVIGVPKTIDNDLVGTDHCPGFGSAAKYIATSILEMSHDADVYKSNIITIVEVMGRNAGWLAAASALTKATDLIYLPEAAFDFERFEQDVRKVYEEKGKVMIVVSEGIKDKDGRYISTLESVGGHDNFGHAQLGGVGSVLERYVKENIEKRVKKIELNILQRCAMHYGSKTDIDEAYMVGQQAVLYGMQGKSGYMVGLKRVSNTPYVCETELVDINQVANFEKKIPSHWINKEGNYVTKECIEYLSPLILGEVLIPTENGLPRYAKLKKKIVAKPDSMA</sequence>
<comment type="similarity">
    <text evidence="6">Belongs to the phosphofructokinase type A (PFKA) family. PPi-dependent PFK group II subfamily. Clade 'B2' sub-subfamily.</text>
</comment>
<comment type="subcellular location">
    <subcellularLocation>
        <location evidence="6">Cytoplasm</location>
    </subcellularLocation>
</comment>
<dbReference type="Pfam" id="PF00365">
    <property type="entry name" value="PFK"/>
    <property type="match status" value="1"/>
</dbReference>
<evidence type="ECO:0000313" key="9">
    <source>
        <dbReference type="Proteomes" id="UP001486565"/>
    </source>
</evidence>
<dbReference type="PANTHER" id="PTHR45770">
    <property type="entry name" value="ATP-DEPENDENT 6-PHOSPHOFRUCTOKINASE 1"/>
    <property type="match status" value="1"/>
</dbReference>
<evidence type="ECO:0000256" key="1">
    <source>
        <dbReference type="ARBA" id="ARBA00001946"/>
    </source>
</evidence>
<dbReference type="RefSeq" id="WP_341875981.1">
    <property type="nucleotide sequence ID" value="NZ_CP121687.1"/>
</dbReference>
<keyword evidence="9" id="KW-1185">Reference proteome</keyword>
<dbReference type="InterPro" id="IPR011404">
    <property type="entry name" value="PPi-PFK"/>
</dbReference>
<evidence type="ECO:0000256" key="2">
    <source>
        <dbReference type="ARBA" id="ARBA00022679"/>
    </source>
</evidence>
<protein>
    <recommendedName>
        <fullName evidence="6">Pyrophosphate--fructose 6-phosphate 1-phosphotransferase</fullName>
        <ecNumber evidence="6">2.7.1.90</ecNumber>
    </recommendedName>
    <alternativeName>
        <fullName evidence="6">6-phosphofructokinase, pyrophosphate dependent</fullName>
    </alternativeName>
    <alternativeName>
        <fullName evidence="6">PPi-dependent phosphofructokinase</fullName>
        <shortName evidence="6">PPi-PFK</shortName>
    </alternativeName>
    <alternativeName>
        <fullName evidence="6">Pyrophosphate-dependent 6-phosphofructose-1-kinase</fullName>
    </alternativeName>
</protein>
<dbReference type="Gene3D" id="3.40.50.460">
    <property type="entry name" value="Phosphofructokinase domain"/>
    <property type="match status" value="1"/>
</dbReference>
<keyword evidence="3 6" id="KW-0479">Metal-binding</keyword>
<evidence type="ECO:0000256" key="4">
    <source>
        <dbReference type="ARBA" id="ARBA00022777"/>
    </source>
</evidence>
<comment type="pathway">
    <text evidence="6">Carbohydrate degradation; glycolysis; D-glyceraldehyde 3-phosphate and glycerone phosphate from D-glucose: step 3/4.</text>
</comment>
<dbReference type="HAMAP" id="MF_01978">
    <property type="entry name" value="Phosphofructokinase_II_B2"/>
    <property type="match status" value="1"/>
</dbReference>
<name>A0ABZ2Y116_9FIRM</name>